<keyword evidence="3" id="KW-0547">Nucleotide-binding</keyword>
<evidence type="ECO:0000256" key="2">
    <source>
        <dbReference type="ARBA" id="ARBA00022598"/>
    </source>
</evidence>
<keyword evidence="2" id="KW-0436">Ligase</keyword>
<dbReference type="SUPFAM" id="SSF52374">
    <property type="entry name" value="Nucleotidylyl transferase"/>
    <property type="match status" value="1"/>
</dbReference>
<keyword evidence="5" id="KW-0648">Protein biosynthesis</keyword>
<keyword evidence="8" id="KW-0812">Transmembrane</keyword>
<evidence type="ECO:0000256" key="1">
    <source>
        <dbReference type="ARBA" id="ARBA00013165"/>
    </source>
</evidence>
<evidence type="ECO:0000313" key="11">
    <source>
        <dbReference type="EMBL" id="KKM23403.1"/>
    </source>
</evidence>
<dbReference type="NCBIfam" id="TIGR00392">
    <property type="entry name" value="ileS"/>
    <property type="match status" value="1"/>
</dbReference>
<dbReference type="PROSITE" id="PS00178">
    <property type="entry name" value="AA_TRNA_LIGASE_I"/>
    <property type="match status" value="1"/>
</dbReference>
<reference evidence="11" key="1">
    <citation type="journal article" date="2015" name="Nature">
        <title>Complex archaea that bridge the gap between prokaryotes and eukaryotes.</title>
        <authorList>
            <person name="Spang A."/>
            <person name="Saw J.H."/>
            <person name="Jorgensen S.L."/>
            <person name="Zaremba-Niedzwiedzka K."/>
            <person name="Martijn J."/>
            <person name="Lind A.E."/>
            <person name="van Eijk R."/>
            <person name="Schleper C."/>
            <person name="Guy L."/>
            <person name="Ettema T.J."/>
        </authorList>
    </citation>
    <scope>NUCLEOTIDE SEQUENCE</scope>
</reference>
<accession>A0A0F9KMH7</accession>
<feature type="transmembrane region" description="Helical" evidence="8">
    <location>
        <begin position="764"/>
        <end position="788"/>
    </location>
</feature>
<evidence type="ECO:0000259" key="9">
    <source>
        <dbReference type="Pfam" id="PF00133"/>
    </source>
</evidence>
<dbReference type="GO" id="GO:0002161">
    <property type="term" value="F:aminoacyl-tRNA deacylase activity"/>
    <property type="evidence" value="ECO:0007669"/>
    <property type="project" value="InterPro"/>
</dbReference>
<comment type="catalytic activity">
    <reaction evidence="7">
        <text>tRNA(Ile) + L-isoleucine + ATP = L-isoleucyl-tRNA(Ile) + AMP + diphosphate</text>
        <dbReference type="Rhea" id="RHEA:11060"/>
        <dbReference type="Rhea" id="RHEA-COMP:9666"/>
        <dbReference type="Rhea" id="RHEA-COMP:9695"/>
        <dbReference type="ChEBI" id="CHEBI:30616"/>
        <dbReference type="ChEBI" id="CHEBI:33019"/>
        <dbReference type="ChEBI" id="CHEBI:58045"/>
        <dbReference type="ChEBI" id="CHEBI:78442"/>
        <dbReference type="ChEBI" id="CHEBI:78528"/>
        <dbReference type="ChEBI" id="CHEBI:456215"/>
        <dbReference type="EC" id="6.1.1.5"/>
    </reaction>
</comment>
<evidence type="ECO:0000256" key="8">
    <source>
        <dbReference type="SAM" id="Phobius"/>
    </source>
</evidence>
<keyword evidence="8" id="KW-0472">Membrane</keyword>
<dbReference type="InterPro" id="IPR013155">
    <property type="entry name" value="M/V/L/I-tRNA-synth_anticd-bd"/>
</dbReference>
<dbReference type="GO" id="GO:0006428">
    <property type="term" value="P:isoleucyl-tRNA aminoacylation"/>
    <property type="evidence" value="ECO:0007669"/>
    <property type="project" value="InterPro"/>
</dbReference>
<sequence>MEILDKRLNLQELEERILQLWKEKKIYSLIRKKEEGKEIWRFIDGPPYTTGSIHLGTAWNKILKDYLIKYKRMRGFKVTDTPGYDTHGLPIEVQMEKELGFTNKQDIQEYGIDKFIKNCQEYAKKNIKIMNEQFKRLGCYFWDWDNPYITFKNSYIEGIWWTLKKAWEKGLLYQFYRPLNCCPRCATALAKHEHEYKNIIDTSLFLKIKSAEMDDTYFIIWTTTPWTLVANEAIMANPIAEYAKVKIEDLNEFWILSKASITHLISGELGYKYKIVEDYLGESLEGMKYVHPLIEEVPYQKDLENQSEKVHTIILSEEYVSASEGVGLVHSAPGHGPEDFEVGVANNIPVFNPVDIRGIYTHLAGKFEGKFVFDANEEILDLLKQKGTLILTNEVEHEYAHCWRCDSKLVYRATNQWFFKTESLIPELLKKNEEIYWVPKWAGNRWFKSWLSTLRDWCISRQRFWGVPLSVWICDNEDCGDIIVIGSRMELMEIAGRCPEDLHRPWIDEVTWSCKKCNNGLKKRIPDILDVWLDSGSVVWAAQEFYNEDLENFDSWIPADFILEGKDQIRGWFNSLLCSALVSSNRKNYNSCYMHGWTLRNKVKMSKSKGTQILPEDLIQGTIDELKKTKTYSNIKGIETFRFYSLGVTQPGRDFNFNVKEYADNYKILNTIWNVYVYANEKFNLAEFNPSKVDFNDKNLSRFDEWLISRTHSTIKRITELSDKFELPWITGTLRDLIVNDISRWYIMLNREKLEIYSEDPHKYHIMLILFNTLFIVLLMLAPINPMLSEEIFQKMFKPYSKLLKLKEDESIHLQEWPKFDVKKINIELESEMHFTRDLIENVRALKEKNKIRLRWPNKRIIIEPKEEMPNLTFSEIVKKIGNVKELEIKESVELADNLVRAESKYYNIYLDISLNDNLIAERVVNDLIRTIQFSRKKDKFKVGEGIKLS</sequence>
<dbReference type="AlphaFoldDB" id="A0A0F9KMH7"/>
<dbReference type="EMBL" id="LAZR01013132">
    <property type="protein sequence ID" value="KKM23403.1"/>
    <property type="molecule type" value="Genomic_DNA"/>
</dbReference>
<dbReference type="Pfam" id="PF00133">
    <property type="entry name" value="tRNA-synt_1"/>
    <property type="match status" value="1"/>
</dbReference>
<organism evidence="11">
    <name type="scientific">marine sediment metagenome</name>
    <dbReference type="NCBI Taxonomy" id="412755"/>
    <lineage>
        <taxon>unclassified sequences</taxon>
        <taxon>metagenomes</taxon>
        <taxon>ecological metagenomes</taxon>
    </lineage>
</organism>
<feature type="domain" description="Aminoacyl-tRNA synthetase class Ia" evidence="9">
    <location>
        <begin position="17"/>
        <end position="657"/>
    </location>
</feature>
<dbReference type="Pfam" id="PF08264">
    <property type="entry name" value="Anticodon_1"/>
    <property type="match status" value="1"/>
</dbReference>
<keyword evidence="8" id="KW-1133">Transmembrane helix</keyword>
<evidence type="ECO:0000256" key="7">
    <source>
        <dbReference type="ARBA" id="ARBA00048359"/>
    </source>
</evidence>
<name>A0A0F9KMH7_9ZZZZ</name>
<feature type="domain" description="Methionyl/Valyl/Leucyl/Isoleucyl-tRNA synthetase anticodon-binding" evidence="10">
    <location>
        <begin position="704"/>
        <end position="861"/>
    </location>
</feature>
<proteinExistence type="predicted"/>
<dbReference type="Gene3D" id="1.10.730.10">
    <property type="entry name" value="Isoleucyl-tRNA Synthetase, Domain 1"/>
    <property type="match status" value="1"/>
</dbReference>
<evidence type="ECO:0000256" key="5">
    <source>
        <dbReference type="ARBA" id="ARBA00022917"/>
    </source>
</evidence>
<dbReference type="InterPro" id="IPR009008">
    <property type="entry name" value="Val/Leu/Ile-tRNA-synth_edit"/>
</dbReference>
<dbReference type="SUPFAM" id="SSF47323">
    <property type="entry name" value="Anticodon-binding domain of a subclass of class I aminoacyl-tRNA synthetases"/>
    <property type="match status" value="1"/>
</dbReference>
<dbReference type="InterPro" id="IPR014729">
    <property type="entry name" value="Rossmann-like_a/b/a_fold"/>
</dbReference>
<protein>
    <recommendedName>
        <fullName evidence="1">isoleucine--tRNA ligase</fullName>
        <ecNumber evidence="1">6.1.1.5</ecNumber>
    </recommendedName>
</protein>
<gene>
    <name evidence="11" type="ORF">LCGC14_1615560</name>
</gene>
<evidence type="ECO:0000256" key="6">
    <source>
        <dbReference type="ARBA" id="ARBA00023146"/>
    </source>
</evidence>
<feature type="non-terminal residue" evidence="11">
    <location>
        <position position="950"/>
    </location>
</feature>
<dbReference type="PANTHER" id="PTHR42780">
    <property type="entry name" value="SOLEUCYL-TRNA SYNTHETASE"/>
    <property type="match status" value="1"/>
</dbReference>
<dbReference type="InterPro" id="IPR009080">
    <property type="entry name" value="tRNAsynth_Ia_anticodon-bd"/>
</dbReference>
<dbReference type="InterPro" id="IPR002300">
    <property type="entry name" value="aa-tRNA-synth_Ia"/>
</dbReference>
<keyword evidence="6" id="KW-0030">Aminoacyl-tRNA synthetase</keyword>
<dbReference type="Gene3D" id="3.40.50.620">
    <property type="entry name" value="HUPs"/>
    <property type="match status" value="2"/>
</dbReference>
<dbReference type="SUPFAM" id="SSF50677">
    <property type="entry name" value="ValRS/IleRS/LeuRS editing domain"/>
    <property type="match status" value="1"/>
</dbReference>
<keyword evidence="4" id="KW-0067">ATP-binding</keyword>
<dbReference type="InterPro" id="IPR023586">
    <property type="entry name" value="Ile-tRNA-ligase_type2"/>
</dbReference>
<dbReference type="PRINTS" id="PR00984">
    <property type="entry name" value="TRNASYNTHILE"/>
</dbReference>
<evidence type="ECO:0000256" key="3">
    <source>
        <dbReference type="ARBA" id="ARBA00022741"/>
    </source>
</evidence>
<dbReference type="GO" id="GO:0005524">
    <property type="term" value="F:ATP binding"/>
    <property type="evidence" value="ECO:0007669"/>
    <property type="project" value="UniProtKB-KW"/>
</dbReference>
<dbReference type="GO" id="GO:0004822">
    <property type="term" value="F:isoleucine-tRNA ligase activity"/>
    <property type="evidence" value="ECO:0007669"/>
    <property type="project" value="UniProtKB-EC"/>
</dbReference>
<evidence type="ECO:0000256" key="4">
    <source>
        <dbReference type="ARBA" id="ARBA00022840"/>
    </source>
</evidence>
<dbReference type="EC" id="6.1.1.5" evidence="1"/>
<dbReference type="InterPro" id="IPR001412">
    <property type="entry name" value="aa-tRNA-synth_I_CS"/>
</dbReference>
<evidence type="ECO:0000259" key="10">
    <source>
        <dbReference type="Pfam" id="PF08264"/>
    </source>
</evidence>
<comment type="caution">
    <text evidence="11">The sequence shown here is derived from an EMBL/GenBank/DDBJ whole genome shotgun (WGS) entry which is preliminary data.</text>
</comment>
<dbReference type="PANTHER" id="PTHR42780:SF1">
    <property type="entry name" value="ISOLEUCINE--TRNA LIGASE, CYTOPLASMIC"/>
    <property type="match status" value="1"/>
</dbReference>
<dbReference type="InterPro" id="IPR002301">
    <property type="entry name" value="Ile-tRNA-ligase"/>
</dbReference>